<feature type="transmembrane region" description="Helical" evidence="8">
    <location>
        <begin position="37"/>
        <end position="57"/>
    </location>
</feature>
<keyword evidence="6 8" id="KW-1133">Transmembrane helix</keyword>
<sequence>MSSKLFEKFVSSRHIIWKRVFDYSRTPVLWKAVWENLAIADFLMCLYLFVIAGHDVAFRGEYIRHDVSWRHSWQCTFAGMLSTLSSEASIFIMVIITVDRYVD</sequence>
<keyword evidence="5" id="KW-0677">Repeat</keyword>
<evidence type="ECO:0000256" key="4">
    <source>
        <dbReference type="ARBA" id="ARBA00022692"/>
    </source>
</evidence>
<evidence type="ECO:0000256" key="1">
    <source>
        <dbReference type="ARBA" id="ARBA00004370"/>
    </source>
</evidence>
<dbReference type="GO" id="GO:0007189">
    <property type="term" value="P:adenylate cyclase-activating G protein-coupled receptor signaling pathway"/>
    <property type="evidence" value="ECO:0007669"/>
    <property type="project" value="TreeGrafter"/>
</dbReference>
<dbReference type="Proteomes" id="UP000887013">
    <property type="component" value="Unassembled WGS sequence"/>
</dbReference>
<keyword evidence="11" id="KW-1185">Reference proteome</keyword>
<keyword evidence="7 8" id="KW-0472">Membrane</keyword>
<gene>
    <name evidence="10" type="primary">Rxfp1_2</name>
    <name evidence="10" type="ORF">NPIL_10561</name>
</gene>
<comment type="caution">
    <text evidence="10">The sequence shown here is derived from an EMBL/GenBank/DDBJ whole genome shotgun (WGS) entry which is preliminary data.</text>
</comment>
<evidence type="ECO:0000256" key="3">
    <source>
        <dbReference type="ARBA" id="ARBA00022614"/>
    </source>
</evidence>
<comment type="similarity">
    <text evidence="2">Belongs to the G-protein coupled receptor 1 family.</text>
</comment>
<dbReference type="SUPFAM" id="SSF81321">
    <property type="entry name" value="Family A G protein-coupled receptor-like"/>
    <property type="match status" value="1"/>
</dbReference>
<evidence type="ECO:0000256" key="5">
    <source>
        <dbReference type="ARBA" id="ARBA00022737"/>
    </source>
</evidence>
<evidence type="ECO:0000256" key="7">
    <source>
        <dbReference type="ARBA" id="ARBA00023136"/>
    </source>
</evidence>
<dbReference type="PRINTS" id="PR00237">
    <property type="entry name" value="GPCRRHODOPSN"/>
</dbReference>
<keyword evidence="10" id="KW-0675">Receptor</keyword>
<keyword evidence="4 8" id="KW-0812">Transmembrane</keyword>
<name>A0A8X6MEY7_NEPPI</name>
<protein>
    <submittedName>
        <fullName evidence="10">Relaxin receptor 1</fullName>
    </submittedName>
</protein>
<accession>A0A8X6MEY7</accession>
<keyword evidence="3" id="KW-0433">Leucine-rich repeat</keyword>
<dbReference type="InterPro" id="IPR000276">
    <property type="entry name" value="GPCR_Rhodpsn"/>
</dbReference>
<dbReference type="GO" id="GO:0009755">
    <property type="term" value="P:hormone-mediated signaling pathway"/>
    <property type="evidence" value="ECO:0007669"/>
    <property type="project" value="TreeGrafter"/>
</dbReference>
<dbReference type="PROSITE" id="PS50262">
    <property type="entry name" value="G_PROTEIN_RECEP_F1_2"/>
    <property type="match status" value="1"/>
</dbReference>
<feature type="transmembrane region" description="Helical" evidence="8">
    <location>
        <begin position="77"/>
        <end position="98"/>
    </location>
</feature>
<evidence type="ECO:0000313" key="10">
    <source>
        <dbReference type="EMBL" id="GFS52310.1"/>
    </source>
</evidence>
<dbReference type="InterPro" id="IPR017452">
    <property type="entry name" value="GPCR_Rhodpsn_7TM"/>
</dbReference>
<evidence type="ECO:0000313" key="11">
    <source>
        <dbReference type="Proteomes" id="UP000887013"/>
    </source>
</evidence>
<dbReference type="OrthoDB" id="2101615at2759"/>
<organism evidence="10 11">
    <name type="scientific">Nephila pilipes</name>
    <name type="common">Giant wood spider</name>
    <name type="synonym">Nephila maculata</name>
    <dbReference type="NCBI Taxonomy" id="299642"/>
    <lineage>
        <taxon>Eukaryota</taxon>
        <taxon>Metazoa</taxon>
        <taxon>Ecdysozoa</taxon>
        <taxon>Arthropoda</taxon>
        <taxon>Chelicerata</taxon>
        <taxon>Arachnida</taxon>
        <taxon>Araneae</taxon>
        <taxon>Araneomorphae</taxon>
        <taxon>Entelegynae</taxon>
        <taxon>Araneoidea</taxon>
        <taxon>Nephilidae</taxon>
        <taxon>Nephila</taxon>
    </lineage>
</organism>
<dbReference type="AlphaFoldDB" id="A0A8X6MEY7"/>
<dbReference type="PANTHER" id="PTHR24372:SF77">
    <property type="entry name" value="G-PROTEIN COUPLED RECEPTORS FAMILY 1 PROFILE DOMAIN-CONTAINING PROTEIN"/>
    <property type="match status" value="1"/>
</dbReference>
<evidence type="ECO:0000256" key="8">
    <source>
        <dbReference type="SAM" id="Phobius"/>
    </source>
</evidence>
<dbReference type="GO" id="GO:0008528">
    <property type="term" value="F:G protein-coupled peptide receptor activity"/>
    <property type="evidence" value="ECO:0007669"/>
    <property type="project" value="TreeGrafter"/>
</dbReference>
<proteinExistence type="inferred from homology"/>
<dbReference type="PANTHER" id="PTHR24372">
    <property type="entry name" value="GLYCOPROTEIN HORMONE RECEPTOR"/>
    <property type="match status" value="1"/>
</dbReference>
<comment type="subcellular location">
    <subcellularLocation>
        <location evidence="1">Membrane</location>
    </subcellularLocation>
</comment>
<reference evidence="10" key="1">
    <citation type="submission" date="2020-08" db="EMBL/GenBank/DDBJ databases">
        <title>Multicomponent nature underlies the extraordinary mechanical properties of spider dragline silk.</title>
        <authorList>
            <person name="Kono N."/>
            <person name="Nakamura H."/>
            <person name="Mori M."/>
            <person name="Yoshida Y."/>
            <person name="Ohtoshi R."/>
            <person name="Malay A.D."/>
            <person name="Moran D.A.P."/>
            <person name="Tomita M."/>
            <person name="Numata K."/>
            <person name="Arakawa K."/>
        </authorList>
    </citation>
    <scope>NUCLEOTIDE SEQUENCE</scope>
</reference>
<dbReference type="Gene3D" id="1.20.1070.10">
    <property type="entry name" value="Rhodopsin 7-helix transmembrane proteins"/>
    <property type="match status" value="1"/>
</dbReference>
<evidence type="ECO:0000256" key="6">
    <source>
        <dbReference type="ARBA" id="ARBA00022989"/>
    </source>
</evidence>
<evidence type="ECO:0000256" key="2">
    <source>
        <dbReference type="ARBA" id="ARBA00010663"/>
    </source>
</evidence>
<dbReference type="GO" id="GO:0005886">
    <property type="term" value="C:plasma membrane"/>
    <property type="evidence" value="ECO:0007669"/>
    <property type="project" value="TreeGrafter"/>
</dbReference>
<feature type="domain" description="G-protein coupled receptors family 1 profile" evidence="9">
    <location>
        <begin position="36"/>
        <end position="103"/>
    </location>
</feature>
<dbReference type="EMBL" id="BMAW01045884">
    <property type="protein sequence ID" value="GFS52310.1"/>
    <property type="molecule type" value="Genomic_DNA"/>
</dbReference>
<evidence type="ECO:0000259" key="9">
    <source>
        <dbReference type="PROSITE" id="PS50262"/>
    </source>
</evidence>